<organism evidence="1 2">
    <name type="scientific">Psychrobacillus lasiicapitis</name>
    <dbReference type="NCBI Taxonomy" id="1636719"/>
    <lineage>
        <taxon>Bacteria</taxon>
        <taxon>Bacillati</taxon>
        <taxon>Bacillota</taxon>
        <taxon>Bacilli</taxon>
        <taxon>Bacillales</taxon>
        <taxon>Bacillaceae</taxon>
        <taxon>Psychrobacillus</taxon>
    </lineage>
</organism>
<dbReference type="SUPFAM" id="SSF89796">
    <property type="entry name" value="CoA-transferase family III (CaiB/BaiF)"/>
    <property type="match status" value="1"/>
</dbReference>
<dbReference type="InterPro" id="IPR023606">
    <property type="entry name" value="CoA-Trfase_III_dom_1_sf"/>
</dbReference>
<protein>
    <submittedName>
        <fullName evidence="1">CoA transferase</fullName>
    </submittedName>
</protein>
<dbReference type="RefSeq" id="WP_142540264.1">
    <property type="nucleotide sequence ID" value="NZ_BMIE01000010.1"/>
</dbReference>
<proteinExistence type="predicted"/>
<dbReference type="Gene3D" id="3.30.1540.10">
    <property type="entry name" value="formyl-coa transferase, domain 3"/>
    <property type="match status" value="1"/>
</dbReference>
<dbReference type="Proteomes" id="UP000317316">
    <property type="component" value="Unassembled WGS sequence"/>
</dbReference>
<name>A0A544SYG9_9BACI</name>
<sequence length="402" mass="44492">MGILNGLKVLDFSTLLPGPFATMMLADMGAEVLKVEAPNREDLVKYLGPIDGEVSATFGHLNRSKRSIALDLKQCEAKEIIYQLIQEYDIVIEQFRPGVMDKLGIGYEKLKEINPKIIFCSITGYGQTGPLRNRAGHDINYLSLAGISSYSFRKDQLPVPSGVQVADIAGGSMPAVIGILAAVYHREKTGEGQQIDISITDVSFSLNAMYGPGYLVGKEEPEPESLLLNGGSFYDYYETKDNRYLSIGSLEPPFQAMLCELIGDPNLIKLSSSECKEEQQAFKEILVKAIKQKTLYEWVSILEEGFDGCIEPVLSFSEAVKHPQLKAREMVVSVPKKEGGTQSQIAFPIKFSTQQANYRFAGVNTGNDSEEILKEMGHSKETINTLKQKGVYRSIEQKETSF</sequence>
<dbReference type="Gene3D" id="3.40.50.10540">
    <property type="entry name" value="Crotonobetainyl-coa:carnitine coa-transferase, domain 1"/>
    <property type="match status" value="1"/>
</dbReference>
<dbReference type="PANTHER" id="PTHR48228">
    <property type="entry name" value="SUCCINYL-COA--D-CITRAMALATE COA-TRANSFERASE"/>
    <property type="match status" value="1"/>
</dbReference>
<dbReference type="InterPro" id="IPR003673">
    <property type="entry name" value="CoA-Trfase_fam_III"/>
</dbReference>
<comment type="caution">
    <text evidence="1">The sequence shown here is derived from an EMBL/GenBank/DDBJ whole genome shotgun (WGS) entry which is preliminary data.</text>
</comment>
<dbReference type="EMBL" id="VDGH01000011">
    <property type="protein sequence ID" value="TQR10245.1"/>
    <property type="molecule type" value="Genomic_DNA"/>
</dbReference>
<dbReference type="Pfam" id="PF02515">
    <property type="entry name" value="CoA_transf_3"/>
    <property type="match status" value="1"/>
</dbReference>
<dbReference type="InterPro" id="IPR044855">
    <property type="entry name" value="CoA-Trfase_III_dom3_sf"/>
</dbReference>
<reference evidence="1 2" key="1">
    <citation type="submission" date="2019-05" db="EMBL/GenBank/DDBJ databases">
        <title>Psychrobacillus vulpis sp. nov., a new species isolated from feces of a red fox that inhabits in The Tablas de Daimiel Natural Park, Albacete, Spain.</title>
        <authorList>
            <person name="Rodriguez M."/>
            <person name="Reina J.C."/>
            <person name="Bejar V."/>
            <person name="Llamas I."/>
        </authorList>
    </citation>
    <scope>NUCLEOTIDE SEQUENCE [LARGE SCALE GENOMIC DNA]</scope>
    <source>
        <strain evidence="1 2">NEAU-3TGS17</strain>
    </source>
</reference>
<dbReference type="AlphaFoldDB" id="A0A544SYG9"/>
<dbReference type="PANTHER" id="PTHR48228:SF5">
    <property type="entry name" value="ALPHA-METHYLACYL-COA RACEMASE"/>
    <property type="match status" value="1"/>
</dbReference>
<evidence type="ECO:0000313" key="2">
    <source>
        <dbReference type="Proteomes" id="UP000317316"/>
    </source>
</evidence>
<dbReference type="OrthoDB" id="9797653at2"/>
<dbReference type="GO" id="GO:0016740">
    <property type="term" value="F:transferase activity"/>
    <property type="evidence" value="ECO:0007669"/>
    <property type="project" value="UniProtKB-KW"/>
</dbReference>
<accession>A0A544SYG9</accession>
<gene>
    <name evidence="1" type="ORF">FG382_17940</name>
</gene>
<dbReference type="InterPro" id="IPR050509">
    <property type="entry name" value="CoA-transferase_III"/>
</dbReference>
<keyword evidence="1" id="KW-0808">Transferase</keyword>
<keyword evidence="2" id="KW-1185">Reference proteome</keyword>
<evidence type="ECO:0000313" key="1">
    <source>
        <dbReference type="EMBL" id="TQR10245.1"/>
    </source>
</evidence>